<feature type="compositionally biased region" description="Polar residues" evidence="4">
    <location>
        <begin position="125"/>
        <end position="136"/>
    </location>
</feature>
<evidence type="ECO:0000256" key="6">
    <source>
        <dbReference type="SAM" id="SignalP"/>
    </source>
</evidence>
<feature type="compositionally biased region" description="Low complexity" evidence="4">
    <location>
        <begin position="297"/>
        <end position="316"/>
    </location>
</feature>
<dbReference type="AlphaFoldDB" id="A0A7Z7CZV4"/>
<keyword evidence="3" id="KW-0034">Amyloid</keyword>
<feature type="chain" id="PRO_5031275150" evidence="6">
    <location>
        <begin position="29"/>
        <end position="385"/>
    </location>
</feature>
<dbReference type="PROSITE" id="PS51884">
    <property type="entry name" value="CHAPLIN"/>
    <property type="match status" value="1"/>
</dbReference>
<keyword evidence="5" id="KW-0812">Transmembrane</keyword>
<evidence type="ECO:0000256" key="4">
    <source>
        <dbReference type="SAM" id="MobiDB-lite"/>
    </source>
</evidence>
<accession>A0A7Z7CZV4</accession>
<keyword evidence="1" id="KW-0964">Secreted</keyword>
<evidence type="ECO:0000313" key="9">
    <source>
        <dbReference type="Proteomes" id="UP000198702"/>
    </source>
</evidence>
<feature type="region of interest" description="Disordered" evidence="4">
    <location>
        <begin position="117"/>
        <end position="137"/>
    </location>
</feature>
<feature type="region of interest" description="Disordered" evidence="4">
    <location>
        <begin position="178"/>
        <end position="204"/>
    </location>
</feature>
<evidence type="ECO:0000256" key="1">
    <source>
        <dbReference type="ARBA" id="ARBA00022512"/>
    </source>
</evidence>
<name>A0A7Z7CZV4_9MICO</name>
<sequence>MNINVTRALWGTLLAGGLTVFGATVAQAAETSGEDGLLSGTQALLSVEAPVTVSGATVSLLGDASSTSGGAAPAAASAPAEATTSGTGGIASGTQALISVSVPVDIHGISVSGIGDAESAAPMQGTPTGAAESTATAPVATTDGADAVASGTQAVAPVSVPVTVDGVAISLIGDSAAGGGATTPTGASAGGTAPSGSTTGDGGIASGTQVIAPIQVPVDLSGLAVSVIGDSTAAGGDGPAATPAAAPPASGLPTTSGADGVLGGTQLVLPVTAPIALGGTAISVIGDAASTAPGAVSPGTGPGTDPGSNPGTDPGSVPGTAPATLPDRAPIAQSAGETVVGRAAASGAVAAVLAQTGGTAMALLPMVGVLLTAAGSALLARRRIA</sequence>
<feature type="transmembrane region" description="Helical" evidence="5">
    <location>
        <begin position="360"/>
        <end position="380"/>
    </location>
</feature>
<reference evidence="8 9" key="1">
    <citation type="submission" date="2016-10" db="EMBL/GenBank/DDBJ databases">
        <authorList>
            <person name="Varghese N."/>
            <person name="Submissions S."/>
        </authorList>
    </citation>
    <scope>NUCLEOTIDE SEQUENCE [LARGE SCALE GENOMIC DNA]</scope>
    <source>
        <strain evidence="8 9">UNC380MFSha3.1</strain>
    </source>
</reference>
<dbReference type="Proteomes" id="UP000198702">
    <property type="component" value="Unassembled WGS sequence"/>
</dbReference>
<dbReference type="GO" id="GO:0007155">
    <property type="term" value="P:cell adhesion"/>
    <property type="evidence" value="ECO:0007669"/>
    <property type="project" value="UniProtKB-KW"/>
</dbReference>
<dbReference type="EMBL" id="FOQZ01000002">
    <property type="protein sequence ID" value="SFI51190.1"/>
    <property type="molecule type" value="Genomic_DNA"/>
</dbReference>
<feature type="domain" description="Chaplin" evidence="7">
    <location>
        <begin position="201"/>
        <end position="241"/>
    </location>
</feature>
<proteinExistence type="predicted"/>
<keyword evidence="2" id="KW-0130">Cell adhesion</keyword>
<evidence type="ECO:0000256" key="5">
    <source>
        <dbReference type="SAM" id="Phobius"/>
    </source>
</evidence>
<keyword evidence="1" id="KW-0134">Cell wall</keyword>
<evidence type="ECO:0000256" key="3">
    <source>
        <dbReference type="ARBA" id="ARBA00023087"/>
    </source>
</evidence>
<gene>
    <name evidence="8" type="ORF">SAMN04487751_2004</name>
</gene>
<evidence type="ECO:0000256" key="2">
    <source>
        <dbReference type="ARBA" id="ARBA00022889"/>
    </source>
</evidence>
<keyword evidence="5" id="KW-0472">Membrane</keyword>
<protein>
    <submittedName>
        <fullName evidence="8">LPXTG-motif cell wall anchor domain-containing protein</fullName>
    </submittedName>
</protein>
<keyword evidence="6" id="KW-0732">Signal</keyword>
<organism evidence="8 9">
    <name type="scientific">Microbacterium saccharophilum</name>
    <dbReference type="NCBI Taxonomy" id="1213358"/>
    <lineage>
        <taxon>Bacteria</taxon>
        <taxon>Bacillati</taxon>
        <taxon>Actinomycetota</taxon>
        <taxon>Actinomycetes</taxon>
        <taxon>Micrococcales</taxon>
        <taxon>Microbacteriaceae</taxon>
        <taxon>Microbacterium</taxon>
    </lineage>
</organism>
<evidence type="ECO:0000259" key="7">
    <source>
        <dbReference type="PROSITE" id="PS51884"/>
    </source>
</evidence>
<dbReference type="Pfam" id="PF03777">
    <property type="entry name" value="ChpA-C"/>
    <property type="match status" value="1"/>
</dbReference>
<feature type="region of interest" description="Disordered" evidence="4">
    <location>
        <begin position="293"/>
        <end position="323"/>
    </location>
</feature>
<feature type="signal peptide" evidence="6">
    <location>
        <begin position="1"/>
        <end position="28"/>
    </location>
</feature>
<comment type="caution">
    <text evidence="8">The sequence shown here is derived from an EMBL/GenBank/DDBJ whole genome shotgun (WGS) entry which is preliminary data.</text>
</comment>
<dbReference type="NCBIfam" id="TIGR01167">
    <property type="entry name" value="LPXTG_anchor"/>
    <property type="match status" value="1"/>
</dbReference>
<feature type="compositionally biased region" description="Low complexity" evidence="4">
    <location>
        <begin position="182"/>
        <end position="198"/>
    </location>
</feature>
<dbReference type="RefSeq" id="WP_028496252.1">
    <property type="nucleotide sequence ID" value="NZ_FOQZ01000002.1"/>
</dbReference>
<dbReference type="InterPro" id="IPR005528">
    <property type="entry name" value="ChpA-H"/>
</dbReference>
<evidence type="ECO:0000313" key="8">
    <source>
        <dbReference type="EMBL" id="SFI51190.1"/>
    </source>
</evidence>
<keyword evidence="5" id="KW-1133">Transmembrane helix</keyword>